<name>A0A6P2GEL2_9BURK</name>
<feature type="chain" id="PRO_5026933996" evidence="2">
    <location>
        <begin position="28"/>
        <end position="111"/>
    </location>
</feature>
<dbReference type="AlphaFoldDB" id="A0A6P2GEL2"/>
<evidence type="ECO:0000313" key="5">
    <source>
        <dbReference type="Proteomes" id="UP000494201"/>
    </source>
</evidence>
<evidence type="ECO:0000256" key="2">
    <source>
        <dbReference type="SAM" id="SignalP"/>
    </source>
</evidence>
<evidence type="ECO:0000313" key="6">
    <source>
        <dbReference type="Proteomes" id="UP000755577"/>
    </source>
</evidence>
<dbReference type="EMBL" id="JAFCIQ010000024">
    <property type="protein sequence ID" value="MBM2770094.1"/>
    <property type="molecule type" value="Genomic_DNA"/>
</dbReference>
<organism evidence="4 5">
    <name type="scientific">Burkholderia anthina</name>
    <dbReference type="NCBI Taxonomy" id="179879"/>
    <lineage>
        <taxon>Bacteria</taxon>
        <taxon>Pseudomonadati</taxon>
        <taxon>Pseudomonadota</taxon>
        <taxon>Betaproteobacteria</taxon>
        <taxon>Burkholderiales</taxon>
        <taxon>Burkholderiaceae</taxon>
        <taxon>Burkholderia</taxon>
        <taxon>Burkholderia cepacia complex</taxon>
    </lineage>
</organism>
<dbReference type="Proteomes" id="UP000494201">
    <property type="component" value="Unassembled WGS sequence"/>
</dbReference>
<reference evidence="4 5" key="1">
    <citation type="submission" date="2019-09" db="EMBL/GenBank/DDBJ databases">
        <authorList>
            <person name="Depoorter E."/>
        </authorList>
    </citation>
    <scope>NUCLEOTIDE SEQUENCE [LARGE SCALE GENOMIC DNA]</scope>
    <source>
        <strain evidence="4">LMG 20980</strain>
    </source>
</reference>
<gene>
    <name evidence="4" type="ORF">BAN20980_04905</name>
    <name evidence="3" type="ORF">JQK92_27140</name>
</gene>
<dbReference type="Proteomes" id="UP000755577">
    <property type="component" value="Unassembled WGS sequence"/>
</dbReference>
<proteinExistence type="predicted"/>
<accession>A0A6P2GEL2</accession>
<feature type="signal peptide" evidence="2">
    <location>
        <begin position="1"/>
        <end position="27"/>
    </location>
</feature>
<dbReference type="RefSeq" id="WP_174927716.1">
    <property type="nucleotide sequence ID" value="NZ_JAFCIQ010000024.1"/>
</dbReference>
<dbReference type="EMBL" id="CABVLY010000021">
    <property type="protein sequence ID" value="VVU52173.1"/>
    <property type="molecule type" value="Genomic_DNA"/>
</dbReference>
<evidence type="ECO:0000256" key="1">
    <source>
        <dbReference type="SAM" id="MobiDB-lite"/>
    </source>
</evidence>
<feature type="region of interest" description="Disordered" evidence="1">
    <location>
        <begin position="83"/>
        <end position="111"/>
    </location>
</feature>
<protein>
    <submittedName>
        <fullName evidence="4">Uncharacterized protein</fullName>
    </submittedName>
</protein>
<keyword evidence="2" id="KW-0732">Signal</keyword>
<evidence type="ECO:0000313" key="4">
    <source>
        <dbReference type="EMBL" id="VVU52173.1"/>
    </source>
</evidence>
<keyword evidence="6" id="KW-1185">Reference proteome</keyword>
<evidence type="ECO:0000313" key="3">
    <source>
        <dbReference type="EMBL" id="MBM2770094.1"/>
    </source>
</evidence>
<sequence>MRKALFLSFMPAAIALAAGGPFMPAYAGESVTPDRATLLAENTLNARQDDEFDIMFVAAPQPLSSDKSSVTLWDEIVPPARLPMPIPAPRPGDMRHAMAGGSGSAGSQLHQ</sequence>
<reference evidence="3 6" key="2">
    <citation type="submission" date="2021-02" db="EMBL/GenBank/DDBJ databases">
        <title>Draft genome of the type strains Burkholderia anthina DSM16086.</title>
        <authorList>
            <person name="Hertel R."/>
            <person name="Meissner J."/>
            <person name="Poehlein A."/>
            <person name="Daniel R."/>
            <person name="Commichau F.M."/>
        </authorList>
    </citation>
    <scope>NUCLEOTIDE SEQUENCE [LARGE SCALE GENOMIC DNA]</scope>
    <source>
        <strain evidence="3 6">DSM 16086</strain>
    </source>
</reference>